<dbReference type="AlphaFoldDB" id="A0A015LFV1"/>
<accession>A0A015LFV1</accession>
<dbReference type="Gene3D" id="3.30.710.10">
    <property type="entry name" value="Potassium Channel Kv1.1, Chain A"/>
    <property type="match status" value="1"/>
</dbReference>
<reference evidence="3 4" key="1">
    <citation type="submission" date="2014-02" db="EMBL/GenBank/DDBJ databases">
        <title>Single nucleus genome sequencing reveals high similarity among nuclei of an endomycorrhizal fungus.</title>
        <authorList>
            <person name="Lin K."/>
            <person name="Geurts R."/>
            <person name="Zhang Z."/>
            <person name="Limpens E."/>
            <person name="Saunders D.G."/>
            <person name="Mu D."/>
            <person name="Pang E."/>
            <person name="Cao H."/>
            <person name="Cha H."/>
            <person name="Lin T."/>
            <person name="Zhou Q."/>
            <person name="Shang Y."/>
            <person name="Li Y."/>
            <person name="Ivanov S."/>
            <person name="Sharma T."/>
            <person name="Velzen R.V."/>
            <person name="Ruijter N.D."/>
            <person name="Aanen D.K."/>
            <person name="Win J."/>
            <person name="Kamoun S."/>
            <person name="Bisseling T."/>
            <person name="Huang S."/>
        </authorList>
    </citation>
    <scope>NUCLEOTIDE SEQUENCE [LARGE SCALE GENOMIC DNA]</scope>
    <source>
        <strain evidence="4">DAOM197198w</strain>
    </source>
</reference>
<dbReference type="SMART" id="SM00225">
    <property type="entry name" value="BTB"/>
    <property type="match status" value="1"/>
</dbReference>
<evidence type="ECO:0000313" key="3">
    <source>
        <dbReference type="EMBL" id="EXX53683.1"/>
    </source>
</evidence>
<dbReference type="HOGENOM" id="CLU_021542_0_1_1"/>
<dbReference type="Gene3D" id="1.25.40.420">
    <property type="match status" value="1"/>
</dbReference>
<dbReference type="Pfam" id="PF07707">
    <property type="entry name" value="BACK"/>
    <property type="match status" value="1"/>
</dbReference>
<feature type="domain" description="BTB" evidence="1">
    <location>
        <begin position="23"/>
        <end position="96"/>
    </location>
</feature>
<dbReference type="EMBL" id="JEMT01028799">
    <property type="protein sequence ID" value="EXX53683.1"/>
    <property type="molecule type" value="Genomic_DNA"/>
</dbReference>
<protein>
    <recommendedName>
        <fullName evidence="5">Kelch-like protein 17</fullName>
    </recommendedName>
</protein>
<dbReference type="InterPro" id="IPR051481">
    <property type="entry name" value="BTB-POZ/Galectin-3-binding"/>
</dbReference>
<gene>
    <name evidence="3" type="ORF">RirG_241690</name>
</gene>
<evidence type="ECO:0000313" key="4">
    <source>
        <dbReference type="Proteomes" id="UP000022910"/>
    </source>
</evidence>
<dbReference type="SUPFAM" id="SSF54695">
    <property type="entry name" value="POZ domain"/>
    <property type="match status" value="1"/>
</dbReference>
<dbReference type="InterPro" id="IPR006571">
    <property type="entry name" value="TLDc_dom"/>
</dbReference>
<evidence type="ECO:0000259" key="2">
    <source>
        <dbReference type="PROSITE" id="PS51886"/>
    </source>
</evidence>
<proteinExistence type="predicted"/>
<dbReference type="InterPro" id="IPR000210">
    <property type="entry name" value="BTB/POZ_dom"/>
</dbReference>
<dbReference type="PROSITE" id="PS51886">
    <property type="entry name" value="TLDC"/>
    <property type="match status" value="1"/>
</dbReference>
<dbReference type="PANTHER" id="PTHR24410">
    <property type="entry name" value="HL07962P-RELATED"/>
    <property type="match status" value="1"/>
</dbReference>
<evidence type="ECO:0000259" key="1">
    <source>
        <dbReference type="PROSITE" id="PS50097"/>
    </source>
</evidence>
<dbReference type="PANTHER" id="PTHR24410:SF23">
    <property type="entry name" value="BTB DOMAIN-CONTAINING PROTEIN-RELATED"/>
    <property type="match status" value="1"/>
</dbReference>
<name>A0A015LFV1_RHIIW</name>
<keyword evidence="4" id="KW-1185">Reference proteome</keyword>
<dbReference type="PROSITE" id="PS50097">
    <property type="entry name" value="BTB"/>
    <property type="match status" value="1"/>
</dbReference>
<comment type="caution">
    <text evidence="3">The sequence shown here is derived from an EMBL/GenBank/DDBJ whole genome shotgun (WGS) entry which is preliminary data.</text>
</comment>
<dbReference type="Pfam" id="PF00651">
    <property type="entry name" value="BTB"/>
    <property type="match status" value="1"/>
</dbReference>
<dbReference type="CDD" id="cd18186">
    <property type="entry name" value="BTB_POZ_ZBTB_KLHL-like"/>
    <property type="match status" value="1"/>
</dbReference>
<feature type="domain" description="TLDc" evidence="2">
    <location>
        <begin position="291"/>
        <end position="458"/>
    </location>
</feature>
<sequence length="461" mass="53525">MESKLYLEVLKNLEHLFETKENYDVIIYAGEEQNQKVIYAHSVILCCQSNYFRTAFSNNWAEIENGKYIFKKSNILPHTFETILRYLYCGQIDLSSNNGSDVFSLLIATDELGLQTLSEHVQEYLINNQKIFLNDDPVGILEITSQHESFVTLKNDCLEKICQHPDILFSGDNVLKLSTELLELLLQRDDLMINEIELWNSLIRWTHAQNPTVNRDPFEWTNEECALMGRTISRFIPLIRFHDIGSKEFFDRIIPYEDLLSKKLRHEILQYHLFSHTKQIGSLPSRKFNTKFINRKHFALFSSWIDKKVVTIEPISYKFNLILRGSRDGFNASTFHAKCDNEGATIIVAKIKNTNQIVGGYNPLDWVGNKSYNITDSFIFLFDDYKNIDTGKLGKVTNSKYSIQCNSSWGPLFGYFSNGSNDLSMDEEGKWSSVPNSYFNINIPRNFEIDEYEVFQVVKNN</sequence>
<dbReference type="InterPro" id="IPR011333">
    <property type="entry name" value="SKP1/BTB/POZ_sf"/>
</dbReference>
<dbReference type="Pfam" id="PF07534">
    <property type="entry name" value="TLD"/>
    <property type="match status" value="1"/>
</dbReference>
<dbReference type="Proteomes" id="UP000022910">
    <property type="component" value="Unassembled WGS sequence"/>
</dbReference>
<dbReference type="InterPro" id="IPR011705">
    <property type="entry name" value="BACK"/>
</dbReference>
<evidence type="ECO:0008006" key="5">
    <source>
        <dbReference type="Google" id="ProtNLM"/>
    </source>
</evidence>
<organism evidence="3 4">
    <name type="scientific">Rhizophagus irregularis (strain DAOM 197198w)</name>
    <name type="common">Glomus intraradices</name>
    <dbReference type="NCBI Taxonomy" id="1432141"/>
    <lineage>
        <taxon>Eukaryota</taxon>
        <taxon>Fungi</taxon>
        <taxon>Fungi incertae sedis</taxon>
        <taxon>Mucoromycota</taxon>
        <taxon>Glomeromycotina</taxon>
        <taxon>Glomeromycetes</taxon>
        <taxon>Glomerales</taxon>
        <taxon>Glomeraceae</taxon>
        <taxon>Rhizophagus</taxon>
    </lineage>
</organism>